<keyword evidence="10 16" id="KW-0460">Magnesium</keyword>
<dbReference type="Gene3D" id="3.30.70.270">
    <property type="match status" value="1"/>
</dbReference>
<dbReference type="Gene3D" id="3.40.1170.60">
    <property type="match status" value="1"/>
</dbReference>
<evidence type="ECO:0000259" key="18">
    <source>
        <dbReference type="PROSITE" id="PS50173"/>
    </source>
</evidence>
<keyword evidence="11 16" id="KW-0239">DNA-directed DNA polymerase</keyword>
<evidence type="ECO:0000256" key="13">
    <source>
        <dbReference type="ARBA" id="ARBA00023204"/>
    </source>
</evidence>
<dbReference type="Pfam" id="PF21999">
    <property type="entry name" value="IMS_HHH_1"/>
    <property type="match status" value="1"/>
</dbReference>
<feature type="binding site" evidence="16">
    <location>
        <position position="28"/>
    </location>
    <ligand>
        <name>Mg(2+)</name>
        <dbReference type="ChEBI" id="CHEBI:18420"/>
    </ligand>
</feature>
<dbReference type="InterPro" id="IPR017961">
    <property type="entry name" value="DNA_pol_Y-fam_little_finger"/>
</dbReference>
<keyword evidence="12 16" id="KW-0238">DNA-binding</keyword>
<comment type="subunit">
    <text evidence="16">Monomer.</text>
</comment>
<evidence type="ECO:0000313" key="19">
    <source>
        <dbReference type="EMBL" id="GAA1228369.1"/>
    </source>
</evidence>
<comment type="cofactor">
    <cofactor evidence="16">
        <name>Mg(2+)</name>
        <dbReference type="ChEBI" id="CHEBI:18420"/>
    </cofactor>
    <text evidence="16">Binds 2 magnesium ions per subunit.</text>
</comment>
<comment type="function">
    <text evidence="14 16">Poorly processive, error-prone DNA polymerase involved in untargeted mutagenesis. Copies undamaged DNA at stalled replication forks, which arise in vivo from mismatched or misaligned primer ends. These misaligned primers can be extended by PolIV. Exhibits no 3'-5' exonuclease (proofreading) activity. May be involved in translesional synthesis, in conjunction with the beta clamp from PolIII.</text>
</comment>
<dbReference type="InterPro" id="IPR022880">
    <property type="entry name" value="DNApol_IV"/>
</dbReference>
<keyword evidence="13 16" id="KW-0234">DNA repair</keyword>
<dbReference type="SUPFAM" id="SSF56672">
    <property type="entry name" value="DNA/RNA polymerases"/>
    <property type="match status" value="1"/>
</dbReference>
<evidence type="ECO:0000256" key="8">
    <source>
        <dbReference type="ARBA" id="ARBA00022723"/>
    </source>
</evidence>
<comment type="catalytic activity">
    <reaction evidence="15 16">
        <text>DNA(n) + a 2'-deoxyribonucleoside 5'-triphosphate = DNA(n+1) + diphosphate</text>
        <dbReference type="Rhea" id="RHEA:22508"/>
        <dbReference type="Rhea" id="RHEA-COMP:17339"/>
        <dbReference type="Rhea" id="RHEA-COMP:17340"/>
        <dbReference type="ChEBI" id="CHEBI:33019"/>
        <dbReference type="ChEBI" id="CHEBI:61560"/>
        <dbReference type="ChEBI" id="CHEBI:173112"/>
        <dbReference type="EC" id="2.7.7.7"/>
    </reaction>
</comment>
<feature type="binding site" evidence="16">
    <location>
        <position position="125"/>
    </location>
    <ligand>
        <name>Mg(2+)</name>
        <dbReference type="ChEBI" id="CHEBI:18420"/>
    </ligand>
</feature>
<feature type="compositionally biased region" description="Basic and acidic residues" evidence="17">
    <location>
        <begin position="333"/>
        <end position="356"/>
    </location>
</feature>
<keyword evidence="20" id="KW-1185">Reference proteome</keyword>
<comment type="caution">
    <text evidence="19">The sequence shown here is derived from an EMBL/GenBank/DDBJ whole genome shotgun (WGS) entry which is preliminary data.</text>
</comment>
<feature type="compositionally biased region" description="Polar residues" evidence="17">
    <location>
        <begin position="254"/>
        <end position="273"/>
    </location>
</feature>
<evidence type="ECO:0000256" key="17">
    <source>
        <dbReference type="SAM" id="MobiDB-lite"/>
    </source>
</evidence>
<comment type="subcellular location">
    <subcellularLocation>
        <location evidence="1 16">Cytoplasm</location>
    </subcellularLocation>
</comment>
<dbReference type="Pfam" id="PF11799">
    <property type="entry name" value="IMS_C"/>
    <property type="match status" value="1"/>
</dbReference>
<accession>A0ABN1W2M4</accession>
<dbReference type="Proteomes" id="UP001500653">
    <property type="component" value="Unassembled WGS sequence"/>
</dbReference>
<feature type="domain" description="UmuC" evidence="18">
    <location>
        <begin position="24"/>
        <end position="202"/>
    </location>
</feature>
<dbReference type="EC" id="2.7.7.7" evidence="16"/>
<proteinExistence type="inferred from homology"/>
<evidence type="ECO:0000256" key="16">
    <source>
        <dbReference type="HAMAP-Rule" id="MF_01113"/>
    </source>
</evidence>
<dbReference type="Pfam" id="PF00817">
    <property type="entry name" value="IMS"/>
    <property type="match status" value="1"/>
</dbReference>
<dbReference type="InterPro" id="IPR053848">
    <property type="entry name" value="IMS_HHH_1"/>
</dbReference>
<dbReference type="InterPro" id="IPR043502">
    <property type="entry name" value="DNA/RNA_pol_sf"/>
</dbReference>
<evidence type="ECO:0000256" key="11">
    <source>
        <dbReference type="ARBA" id="ARBA00022932"/>
    </source>
</evidence>
<comment type="similarity">
    <text evidence="2 16">Belongs to the DNA polymerase type-Y family.</text>
</comment>
<dbReference type="Gene3D" id="1.10.150.20">
    <property type="entry name" value="5' to 3' exonuclease, C-terminal subdomain"/>
    <property type="match status" value="1"/>
</dbReference>
<keyword evidence="9 16" id="KW-0227">DNA damage</keyword>
<dbReference type="PANTHER" id="PTHR11076:SF33">
    <property type="entry name" value="DNA POLYMERASE KAPPA"/>
    <property type="match status" value="1"/>
</dbReference>
<reference evidence="19 20" key="1">
    <citation type="journal article" date="2019" name="Int. J. Syst. Evol. Microbiol.">
        <title>The Global Catalogue of Microorganisms (GCM) 10K type strain sequencing project: providing services to taxonomists for standard genome sequencing and annotation.</title>
        <authorList>
            <consortium name="The Broad Institute Genomics Platform"/>
            <consortium name="The Broad Institute Genome Sequencing Center for Infectious Disease"/>
            <person name="Wu L."/>
            <person name="Ma J."/>
        </authorList>
    </citation>
    <scope>NUCLEOTIDE SEQUENCE [LARGE SCALE GENOMIC DNA]</scope>
    <source>
        <strain evidence="19 20">JCM 13023</strain>
    </source>
</reference>
<dbReference type="InterPro" id="IPR043128">
    <property type="entry name" value="Rev_trsase/Diguanyl_cyclase"/>
</dbReference>
<evidence type="ECO:0000256" key="2">
    <source>
        <dbReference type="ARBA" id="ARBA00010945"/>
    </source>
</evidence>
<evidence type="ECO:0000256" key="3">
    <source>
        <dbReference type="ARBA" id="ARBA00022457"/>
    </source>
</evidence>
<protein>
    <recommendedName>
        <fullName evidence="16">DNA polymerase IV</fullName>
        <shortName evidence="16">Pol IV</shortName>
        <ecNumber evidence="16">2.7.7.7</ecNumber>
    </recommendedName>
</protein>
<name>A0ABN1W2M4_9PSEU</name>
<evidence type="ECO:0000256" key="15">
    <source>
        <dbReference type="ARBA" id="ARBA00049244"/>
    </source>
</evidence>
<feature type="active site" evidence="16">
    <location>
        <position position="126"/>
    </location>
</feature>
<evidence type="ECO:0000256" key="10">
    <source>
        <dbReference type="ARBA" id="ARBA00022842"/>
    </source>
</evidence>
<evidence type="ECO:0000256" key="9">
    <source>
        <dbReference type="ARBA" id="ARBA00022763"/>
    </source>
</evidence>
<dbReference type="PROSITE" id="PS50173">
    <property type="entry name" value="UMUC"/>
    <property type="match status" value="1"/>
</dbReference>
<keyword evidence="7 16" id="KW-0235">DNA replication</keyword>
<dbReference type="PANTHER" id="PTHR11076">
    <property type="entry name" value="DNA REPAIR POLYMERASE UMUC / TRANSFERASE FAMILY MEMBER"/>
    <property type="match status" value="1"/>
</dbReference>
<keyword evidence="5 16" id="KW-0808">Transferase</keyword>
<dbReference type="NCBIfam" id="NF002883">
    <property type="entry name" value="PRK03352.1"/>
    <property type="match status" value="1"/>
</dbReference>
<evidence type="ECO:0000313" key="20">
    <source>
        <dbReference type="Proteomes" id="UP001500653"/>
    </source>
</evidence>
<feature type="region of interest" description="Disordered" evidence="17">
    <location>
        <begin position="318"/>
        <end position="366"/>
    </location>
</feature>
<gene>
    <name evidence="16" type="primary">dinB</name>
    <name evidence="19" type="ORF">GCM10009676_08410</name>
</gene>
<dbReference type="InterPro" id="IPR001126">
    <property type="entry name" value="UmuC"/>
</dbReference>
<feature type="region of interest" description="Disordered" evidence="17">
    <location>
        <begin position="253"/>
        <end position="277"/>
    </location>
</feature>
<evidence type="ECO:0000256" key="6">
    <source>
        <dbReference type="ARBA" id="ARBA00022695"/>
    </source>
</evidence>
<keyword evidence="3 16" id="KW-0515">Mutator protein</keyword>
<feature type="site" description="Substrate discrimination" evidence="16">
    <location>
        <position position="33"/>
    </location>
</feature>
<dbReference type="EMBL" id="BAAALN010000003">
    <property type="protein sequence ID" value="GAA1228369.1"/>
    <property type="molecule type" value="Genomic_DNA"/>
</dbReference>
<keyword evidence="6 16" id="KW-0548">Nucleotidyltransferase</keyword>
<evidence type="ECO:0000256" key="5">
    <source>
        <dbReference type="ARBA" id="ARBA00022679"/>
    </source>
</evidence>
<evidence type="ECO:0000256" key="12">
    <source>
        <dbReference type="ARBA" id="ARBA00023125"/>
    </source>
</evidence>
<dbReference type="HAMAP" id="MF_01113">
    <property type="entry name" value="DNApol_IV"/>
    <property type="match status" value="1"/>
</dbReference>
<dbReference type="InterPro" id="IPR036775">
    <property type="entry name" value="DNA_pol_Y-fam_lit_finger_sf"/>
</dbReference>
<dbReference type="CDD" id="cd03586">
    <property type="entry name" value="PolY_Pol_IV_kappa"/>
    <property type="match status" value="1"/>
</dbReference>
<organism evidence="19 20">
    <name type="scientific">Prauserella halophila</name>
    <dbReference type="NCBI Taxonomy" id="185641"/>
    <lineage>
        <taxon>Bacteria</taxon>
        <taxon>Bacillati</taxon>
        <taxon>Actinomycetota</taxon>
        <taxon>Actinomycetes</taxon>
        <taxon>Pseudonocardiales</taxon>
        <taxon>Pseudonocardiaceae</taxon>
        <taxon>Prauserella</taxon>
    </lineage>
</organism>
<dbReference type="Gene3D" id="3.30.1490.100">
    <property type="entry name" value="DNA polymerase, Y-family, little finger domain"/>
    <property type="match status" value="1"/>
</dbReference>
<evidence type="ECO:0000256" key="4">
    <source>
        <dbReference type="ARBA" id="ARBA00022490"/>
    </source>
</evidence>
<evidence type="ECO:0000256" key="14">
    <source>
        <dbReference type="ARBA" id="ARBA00025589"/>
    </source>
</evidence>
<sequence length="405" mass="44032">MRARAATRGDDARGGRILNDVDWILHVDLDQFIAAVEIARHPELQGRPVIVGGKGDPAQRGVVATASYEAREFGVHSGMPLRTAQRKCPDAVFLPSDSPAYEEVSERVMAALRELPVVVEIAGWDEAFLGAGTDDPEGLAQRVRDIVKQRCGLESSVGIGDNKLRAKTATGFAKPGGIHRLTQADWLPVMAHRPPDALWGVGSRTAAKLAELGITTVGQLAEADRDELAARFGPTMGPFFRVLAHGWGDREVTATPQVPKSRSRETTFQQNLTDRAEADAAVRDLARRVADDVAAEGRPVARVAVKVRFAPFLTKTRSTTLPEPVDPVARLSPGERQEQPGQEREQPGQPGQEREQPGQPGRGRVGEVLERAALAVLGRFEFDRPVRLLGVRAEFVIPPGHDREE</sequence>
<dbReference type="InterPro" id="IPR050116">
    <property type="entry name" value="DNA_polymerase-Y"/>
</dbReference>
<evidence type="ECO:0000256" key="1">
    <source>
        <dbReference type="ARBA" id="ARBA00004496"/>
    </source>
</evidence>
<keyword evidence="8 16" id="KW-0479">Metal-binding</keyword>
<evidence type="ECO:0000256" key="7">
    <source>
        <dbReference type="ARBA" id="ARBA00022705"/>
    </source>
</evidence>
<dbReference type="SUPFAM" id="SSF100879">
    <property type="entry name" value="Lesion bypass DNA polymerase (Y-family), little finger domain"/>
    <property type="match status" value="1"/>
</dbReference>
<keyword evidence="4 16" id="KW-0963">Cytoplasm</keyword>